<keyword evidence="2" id="KW-0808">Transferase</keyword>
<organism evidence="2 3">
    <name type="scientific">Curtobacterium flaccumfaciens pv. flaccumfaciens</name>
    <dbReference type="NCBI Taxonomy" id="138532"/>
    <lineage>
        <taxon>Bacteria</taxon>
        <taxon>Bacillati</taxon>
        <taxon>Actinomycetota</taxon>
        <taxon>Actinomycetes</taxon>
        <taxon>Micrococcales</taxon>
        <taxon>Microbacteriaceae</taxon>
        <taxon>Curtobacterium</taxon>
    </lineage>
</organism>
<dbReference type="PANTHER" id="PTHR48050">
    <property type="entry name" value="STEROL 3-BETA-GLUCOSYLTRANSFERASE"/>
    <property type="match status" value="1"/>
</dbReference>
<evidence type="ECO:0000313" key="3">
    <source>
        <dbReference type="Proteomes" id="UP000709437"/>
    </source>
</evidence>
<dbReference type="SUPFAM" id="SSF53756">
    <property type="entry name" value="UDP-Glycosyltransferase/glycogen phosphorylase"/>
    <property type="match status" value="1"/>
</dbReference>
<dbReference type="PANTHER" id="PTHR48050:SF13">
    <property type="entry name" value="STEROL 3-BETA-GLUCOSYLTRANSFERASE UGT80A2"/>
    <property type="match status" value="1"/>
</dbReference>
<dbReference type="AlphaFoldDB" id="A0A9Q2ZJJ5"/>
<dbReference type="FunFam" id="3.40.50.2000:FF:000072">
    <property type="entry name" value="Glycosyl transferase"/>
    <property type="match status" value="1"/>
</dbReference>
<dbReference type="CDD" id="cd03784">
    <property type="entry name" value="GT1_Gtf-like"/>
    <property type="match status" value="1"/>
</dbReference>
<protein>
    <submittedName>
        <fullName evidence="2">Glycosyl transferase</fullName>
    </submittedName>
</protein>
<evidence type="ECO:0000259" key="1">
    <source>
        <dbReference type="Pfam" id="PF06722"/>
    </source>
</evidence>
<dbReference type="GO" id="GO:0017000">
    <property type="term" value="P:antibiotic biosynthetic process"/>
    <property type="evidence" value="ECO:0007669"/>
    <property type="project" value="UniProtKB-ARBA"/>
</dbReference>
<feature type="domain" description="Erythromycin biosynthesis protein CIII-like C-terminal" evidence="1">
    <location>
        <begin position="305"/>
        <end position="427"/>
    </location>
</feature>
<dbReference type="InterPro" id="IPR050426">
    <property type="entry name" value="Glycosyltransferase_28"/>
</dbReference>
<dbReference type="InterPro" id="IPR002213">
    <property type="entry name" value="UDP_glucos_trans"/>
</dbReference>
<accession>A0A9Q2ZJJ5</accession>
<sequence length="445" mass="46879">MSSYLLCSPPVYGHLAPLVDVGRVLAVRGHDITVLTGTKYRELVVGAGLRFAALPADVDFDDADLQERLADASAARGIAVVREGIIAMFVRAIPSQYRELTALLAAGRFDAVLGEASFTGLAPYLALPPAERLPVLGIATTPVTLTSVDAAPFGTALPPGRGPVARARNRLLTAALHPVLTRPLRRAVDAVLAEVGAPPSTIDTFDFAYRAFDTLFQMSVRELEYPRRELPDTVRFVGPVVARSAPTSAADLPAWWDDLDTDTPVVLVTQGTIDTVDLGRLLAPTLRALADEDVLVVATTGGRPVDQLERALGTALPANARVATFLPYDQLLPRCSVVVTNGGFGGVQRTLARGVPLVVAGSTEDKPEVAARVAWAGCGRNLRSGTPRPRAIRRAVLEVLSTSTHRARSRQVAASIAALPDPVDVIEAGLAAAVAAATAGGTQRR</sequence>
<reference evidence="2" key="1">
    <citation type="submission" date="2021-05" db="EMBL/GenBank/DDBJ databases">
        <title>Whole genome sequence of Curtobacterium flaccumfaciens pv. flaccumfaciens strain CFBP 3417.</title>
        <authorList>
            <person name="Osdaghi E."/>
            <person name="Taghouti G."/>
            <person name="Portier P."/>
            <person name="Fazliarab A."/>
            <person name="Taghavi S.M."/>
            <person name="Briand M."/>
            <person name="Le-Saux M."/>
            <person name="Jacques M.-A."/>
        </authorList>
    </citation>
    <scope>NUCLEOTIDE SEQUENCE</scope>
    <source>
        <strain evidence="2">CFBP 3417</strain>
    </source>
</reference>
<dbReference type="RefSeq" id="WP_214562157.1">
    <property type="nucleotide sequence ID" value="NZ_JAHEWX010000002.1"/>
</dbReference>
<dbReference type="InterPro" id="IPR010610">
    <property type="entry name" value="EryCIII-like_C"/>
</dbReference>
<dbReference type="EMBL" id="JAHEWX010000002">
    <property type="protein sequence ID" value="MBT1540741.1"/>
    <property type="molecule type" value="Genomic_DNA"/>
</dbReference>
<comment type="caution">
    <text evidence="2">The sequence shown here is derived from an EMBL/GenBank/DDBJ whole genome shotgun (WGS) entry which is preliminary data.</text>
</comment>
<proteinExistence type="predicted"/>
<dbReference type="Pfam" id="PF06722">
    <property type="entry name" value="EryCIII-like_C"/>
    <property type="match status" value="1"/>
</dbReference>
<gene>
    <name evidence="2" type="ORF">KK103_03125</name>
</gene>
<evidence type="ECO:0000313" key="2">
    <source>
        <dbReference type="EMBL" id="MBT1540741.1"/>
    </source>
</evidence>
<dbReference type="Gene3D" id="3.40.50.2000">
    <property type="entry name" value="Glycogen Phosphorylase B"/>
    <property type="match status" value="2"/>
</dbReference>
<dbReference type="Proteomes" id="UP000709437">
    <property type="component" value="Unassembled WGS sequence"/>
</dbReference>
<dbReference type="GO" id="GO:0008194">
    <property type="term" value="F:UDP-glycosyltransferase activity"/>
    <property type="evidence" value="ECO:0007669"/>
    <property type="project" value="InterPro"/>
</dbReference>
<name>A0A9Q2ZJJ5_9MICO</name>
<dbReference type="GO" id="GO:0016758">
    <property type="term" value="F:hexosyltransferase activity"/>
    <property type="evidence" value="ECO:0007669"/>
    <property type="project" value="UniProtKB-ARBA"/>
</dbReference>